<dbReference type="GO" id="GO:0008236">
    <property type="term" value="F:serine-type peptidase activity"/>
    <property type="evidence" value="ECO:0007669"/>
    <property type="project" value="InterPro"/>
</dbReference>
<dbReference type="Proteomes" id="UP000254893">
    <property type="component" value="Unassembled WGS sequence"/>
</dbReference>
<feature type="domain" description="PDZ" evidence="1">
    <location>
        <begin position="99"/>
        <end position="172"/>
    </location>
</feature>
<dbReference type="EMBL" id="UGYW01000002">
    <property type="protein sequence ID" value="SUJ24321.1"/>
    <property type="molecule type" value="Genomic_DNA"/>
</dbReference>
<sequence>MKSLCHLRSAIILSTLAISLLTGCKKEDDPAPAGTHKAVNQWIISQMKHYYYWNNQLPSGKTDETSPDIYFKSLLVPQDHFSSILQTKNTSTYGNTLANTFGFDFIQISQNGAIHNIISQVVPYSQAQQSGLSRGDTITAWNDQLLTTANVSDLTQTALSRNTLRLTLQSGVTLQLASAYIAQPVIYTHRIIQQQDKTYGYIYLSQFDFSGAYDLIRVVEDFRQKKITELILDMRYNAGGQVSFAAFCSLLLAKVQADDTFLMYQGNASLGLQRLSFAQSLSRQPDGYSFTAEDLHSKSLHLGRIHILSTSYTASAAELLINNLSPYVEIIHIGETTMGKDMASVTLTSPDNINGSSESWHILPLVYKLYNKNNKGDYSEGLIPQYAVSDHNSLPLYPFGSEQDPYVAFVLSRSSSFRNTSLQKAVVSKEGQLLYHSDPKEYKPIILSE</sequence>
<dbReference type="GO" id="GO:0030288">
    <property type="term" value="C:outer membrane-bounded periplasmic space"/>
    <property type="evidence" value="ECO:0007669"/>
    <property type="project" value="TreeGrafter"/>
</dbReference>
<dbReference type="Pfam" id="PF18294">
    <property type="entry name" value="Pept_S41_N"/>
    <property type="match status" value="1"/>
</dbReference>
<dbReference type="InterPro" id="IPR041613">
    <property type="entry name" value="Pept_S41_N"/>
</dbReference>
<dbReference type="PROSITE" id="PS51257">
    <property type="entry name" value="PROKAR_LIPOPROTEIN"/>
    <property type="match status" value="1"/>
</dbReference>
<dbReference type="Gene3D" id="3.90.226.10">
    <property type="entry name" value="2-enoyl-CoA Hydratase, Chain A, domain 1"/>
    <property type="match status" value="1"/>
</dbReference>
<dbReference type="GO" id="GO:0006508">
    <property type="term" value="P:proteolysis"/>
    <property type="evidence" value="ECO:0007669"/>
    <property type="project" value="InterPro"/>
</dbReference>
<proteinExistence type="predicted"/>
<gene>
    <name evidence="2" type="ORF">NCTC11388_03484</name>
</gene>
<protein>
    <submittedName>
        <fullName evidence="2">C-terminal processing peptidase</fullName>
    </submittedName>
</protein>
<dbReference type="InterPro" id="IPR029045">
    <property type="entry name" value="ClpP/crotonase-like_dom_sf"/>
</dbReference>
<dbReference type="InterPro" id="IPR036034">
    <property type="entry name" value="PDZ_sf"/>
</dbReference>
<dbReference type="PANTHER" id="PTHR32060">
    <property type="entry name" value="TAIL-SPECIFIC PROTEASE"/>
    <property type="match status" value="1"/>
</dbReference>
<dbReference type="GO" id="GO:0007165">
    <property type="term" value="P:signal transduction"/>
    <property type="evidence" value="ECO:0007669"/>
    <property type="project" value="TreeGrafter"/>
</dbReference>
<evidence type="ECO:0000259" key="1">
    <source>
        <dbReference type="SMART" id="SM00228"/>
    </source>
</evidence>
<dbReference type="InterPro" id="IPR005151">
    <property type="entry name" value="Tail-specific_protease"/>
</dbReference>
<evidence type="ECO:0000313" key="3">
    <source>
        <dbReference type="Proteomes" id="UP000254893"/>
    </source>
</evidence>
<organism evidence="2 3">
    <name type="scientific">Sphingobacterium spiritivorum</name>
    <name type="common">Flavobacterium spiritivorum</name>
    <dbReference type="NCBI Taxonomy" id="258"/>
    <lineage>
        <taxon>Bacteria</taxon>
        <taxon>Pseudomonadati</taxon>
        <taxon>Bacteroidota</taxon>
        <taxon>Sphingobacteriia</taxon>
        <taxon>Sphingobacteriales</taxon>
        <taxon>Sphingobacteriaceae</taxon>
        <taxon>Sphingobacterium</taxon>
    </lineage>
</organism>
<accession>A0A380CMF2</accession>
<dbReference type="Pfam" id="PF03572">
    <property type="entry name" value="Peptidase_S41"/>
    <property type="match status" value="1"/>
</dbReference>
<dbReference type="InterPro" id="IPR001478">
    <property type="entry name" value="PDZ"/>
</dbReference>
<evidence type="ECO:0000313" key="2">
    <source>
        <dbReference type="EMBL" id="SUJ24321.1"/>
    </source>
</evidence>
<dbReference type="SUPFAM" id="SSF50156">
    <property type="entry name" value="PDZ domain-like"/>
    <property type="match status" value="1"/>
</dbReference>
<dbReference type="AlphaFoldDB" id="A0A380CMF2"/>
<dbReference type="GO" id="GO:0004175">
    <property type="term" value="F:endopeptidase activity"/>
    <property type="evidence" value="ECO:0007669"/>
    <property type="project" value="TreeGrafter"/>
</dbReference>
<reference evidence="2 3" key="1">
    <citation type="submission" date="2018-06" db="EMBL/GenBank/DDBJ databases">
        <authorList>
            <consortium name="Pathogen Informatics"/>
            <person name="Doyle S."/>
        </authorList>
    </citation>
    <scope>NUCLEOTIDE SEQUENCE [LARGE SCALE GENOMIC DNA]</scope>
    <source>
        <strain evidence="2 3">NCTC11388</strain>
    </source>
</reference>
<dbReference type="Gene3D" id="3.30.750.170">
    <property type="match status" value="1"/>
</dbReference>
<dbReference type="PANTHER" id="PTHR32060:SF30">
    <property type="entry name" value="CARBOXY-TERMINAL PROCESSING PROTEASE CTPA"/>
    <property type="match status" value="1"/>
</dbReference>
<dbReference type="RefSeq" id="WP_115170950.1">
    <property type="nucleotide sequence ID" value="NZ_UGYW01000002.1"/>
</dbReference>
<name>A0A380CMF2_SPHSI</name>
<dbReference type="SMART" id="SM00228">
    <property type="entry name" value="PDZ"/>
    <property type="match status" value="1"/>
</dbReference>
<dbReference type="SUPFAM" id="SSF52096">
    <property type="entry name" value="ClpP/crotonase"/>
    <property type="match status" value="1"/>
</dbReference>
<dbReference type="Gene3D" id="2.30.42.10">
    <property type="match status" value="1"/>
</dbReference>